<dbReference type="PANTHER" id="PTHR47970:SF29">
    <property type="entry name" value="KINESIN FAMILY MEMBER 20B"/>
    <property type="match status" value="1"/>
</dbReference>
<proteinExistence type="inferred from homology"/>
<dbReference type="GO" id="GO:0051231">
    <property type="term" value="P:spindle elongation"/>
    <property type="evidence" value="ECO:0007669"/>
    <property type="project" value="TreeGrafter"/>
</dbReference>
<sequence length="1152" mass="123952">MEVATPESVRKLKKRLFMNESLMSESGEDRDEVQEAAGVDDDAPPADEAKGSASAGARAVRTDSALEKVKVYLRIRPLRKEEHGGMGATPCLAQASSQQVAVVPPPASQAFKSKGERQGRYIFTKVFGPETDQKTMFDQTTLPLIESFLWGCNGLLFAYGMTGAGKTHTMEGSRAEAGIIPRTLDVIFNSIDGRQCLTNVVPHEFGSQRRKEGPRSSAAPRVADRSALPINDNCSYRVFLTYTEIYCELMYDLLAPMPEPVNGRPPKREVLKFRTSRDGMLRTQAAREVQVCSWEEAAAVLAAGQANRQTAATVLNVESSRSHAVLCIRLEVIPLDGDDEPYLDEPELLVSNYLSFIDLAGSERYAKTQASGTRLKEASNINTSLMTLGKCLETLRWNQHHPRAKPRVVPFRESKLTRLFRDYYCKDGKVVMLVNVSPAADHFDETAHVLKFSAIARDITTVAAKSKIDTGRTRVVNRAKAKAKAEMIAMAQAKAKAVAQANALAAAIAQARLESPALFAASPVLAKVLDENIELSGGVSPATEASTSMAHSEFATSLLSISVSDSDDEHEASCLSSSMSGVDEEQDDDSAELADIRDLVEEIQELRMQLIESEARAAHMEAEIRDEVSREMAARLQEMQAAYEAQNAVRGEIQEEKYDRRLSIMRRSTIRKQHGASAAEVDRLRRELDHTCGLLDDMRSDRDRLADELAAVKDELAEAAAAAAAAVGRRGLDALSPTSTKAVNELIEDEVLQAEANARMKIESLEAALAAEEDRSRAALADAASLRDKLHNMMGKTVELQRELVLLRDSSPIVGRVSAVPELLSPSAIEELKRLRSLEERIASVRKPATPGSDVVGRMDAMLASGSLMDLEATPSGRRRWQLSSPHLSHVGSLSPSVAAGSSSFASVGISETDALVEAMDAMLASEGLSGGGGSGGADLVSVNDECEAETEAEVEAEAEAETEAEVEAEAEAETEAEVEAEAEAEVEAEAEAVVNDENSMLTSNVSVASAASEATLKRRRDDSEAGSPVSGASAGSPISVASGSIILDGSTSIALDGSSMISPSSSEFVPSESSWAESSASGQRGKGSGEPSFDVFDFVEEEDQVPFAPPAKKARRGRGRGRGRGAKVEVAADDSPLVERTPMVRRLRPRR</sequence>
<feature type="compositionally biased region" description="Acidic residues" evidence="9">
    <location>
        <begin position="582"/>
        <end position="591"/>
    </location>
</feature>
<evidence type="ECO:0000256" key="7">
    <source>
        <dbReference type="PROSITE-ProRule" id="PRU00283"/>
    </source>
</evidence>
<keyword evidence="12" id="KW-1185">Reference proteome</keyword>
<dbReference type="GO" id="GO:0072686">
    <property type="term" value="C:mitotic spindle"/>
    <property type="evidence" value="ECO:0007669"/>
    <property type="project" value="TreeGrafter"/>
</dbReference>
<keyword evidence="6" id="KW-0206">Cytoskeleton</keyword>
<dbReference type="InterPro" id="IPR047149">
    <property type="entry name" value="KIF11-like"/>
</dbReference>
<keyword evidence="3" id="KW-0597">Phosphoprotein</keyword>
<dbReference type="GO" id="GO:0008017">
    <property type="term" value="F:microtubule binding"/>
    <property type="evidence" value="ECO:0007669"/>
    <property type="project" value="InterPro"/>
</dbReference>
<feature type="compositionally biased region" description="Acidic residues" evidence="9">
    <location>
        <begin position="26"/>
        <end position="45"/>
    </location>
</feature>
<protein>
    <recommendedName>
        <fullName evidence="10">Kinesin motor domain-containing protein</fullName>
    </recommendedName>
</protein>
<evidence type="ECO:0000313" key="12">
    <source>
        <dbReference type="Proteomes" id="UP000054408"/>
    </source>
</evidence>
<feature type="compositionally biased region" description="Low complexity" evidence="9">
    <location>
        <begin position="1026"/>
        <end position="1041"/>
    </location>
</feature>
<dbReference type="PROSITE" id="PS50096">
    <property type="entry name" value="IQ"/>
    <property type="match status" value="1"/>
</dbReference>
<dbReference type="Pfam" id="PF00225">
    <property type="entry name" value="Kinesin"/>
    <property type="match status" value="1"/>
</dbReference>
<feature type="compositionally biased region" description="Low complexity" evidence="9">
    <location>
        <begin position="1004"/>
        <end position="1015"/>
    </location>
</feature>
<dbReference type="SUPFAM" id="SSF52540">
    <property type="entry name" value="P-loop containing nucleoside triphosphate hydrolases"/>
    <property type="match status" value="1"/>
</dbReference>
<evidence type="ECO:0000256" key="8">
    <source>
        <dbReference type="SAM" id="Coils"/>
    </source>
</evidence>
<dbReference type="GO" id="GO:0090307">
    <property type="term" value="P:mitotic spindle assembly"/>
    <property type="evidence" value="ECO:0007669"/>
    <property type="project" value="TreeGrafter"/>
</dbReference>
<dbReference type="EMBL" id="GL349434">
    <property type="protein sequence ID" value="KNC48641.1"/>
    <property type="molecule type" value="Genomic_DNA"/>
</dbReference>
<feature type="coiled-coil region" evidence="8">
    <location>
        <begin position="695"/>
        <end position="722"/>
    </location>
</feature>
<keyword evidence="5 7" id="KW-0505">Motor protein</keyword>
<name>A0A0L0D9B7_THETB</name>
<keyword evidence="7" id="KW-0067">ATP-binding</keyword>
<feature type="region of interest" description="Disordered" evidence="9">
    <location>
        <begin position="929"/>
        <end position="1041"/>
    </location>
</feature>
<gene>
    <name evidence="11" type="ORF">AMSG_00418</name>
</gene>
<keyword evidence="2" id="KW-0963">Cytoplasm</keyword>
<evidence type="ECO:0000256" key="3">
    <source>
        <dbReference type="ARBA" id="ARBA00022553"/>
    </source>
</evidence>
<dbReference type="STRING" id="461836.A0A0L0D9B7"/>
<evidence type="ECO:0000256" key="1">
    <source>
        <dbReference type="ARBA" id="ARBA00004186"/>
    </source>
</evidence>
<dbReference type="InterPro" id="IPR001752">
    <property type="entry name" value="Kinesin_motor_dom"/>
</dbReference>
<dbReference type="PANTHER" id="PTHR47970">
    <property type="entry name" value="KINESIN-LIKE PROTEIN KIF11"/>
    <property type="match status" value="1"/>
</dbReference>
<feature type="compositionally biased region" description="Acidic residues" evidence="9">
    <location>
        <begin position="945"/>
        <end position="991"/>
    </location>
</feature>
<feature type="coiled-coil region" evidence="8">
    <location>
        <begin position="755"/>
        <end position="782"/>
    </location>
</feature>
<feature type="region of interest" description="Disordered" evidence="9">
    <location>
        <begin position="19"/>
        <end position="58"/>
    </location>
</feature>
<accession>A0A0L0D9B7</accession>
<feature type="region of interest" description="Disordered" evidence="9">
    <location>
        <begin position="1055"/>
        <end position="1138"/>
    </location>
</feature>
<feature type="region of interest" description="Disordered" evidence="9">
    <location>
        <begin position="569"/>
        <end position="591"/>
    </location>
</feature>
<feature type="coiled-coil region" evidence="8">
    <location>
        <begin position="596"/>
        <end position="656"/>
    </location>
</feature>
<dbReference type="AlphaFoldDB" id="A0A0L0D9B7"/>
<dbReference type="PROSITE" id="PS50067">
    <property type="entry name" value="KINESIN_MOTOR_2"/>
    <property type="match status" value="1"/>
</dbReference>
<dbReference type="PRINTS" id="PR00380">
    <property type="entry name" value="KINESINHEAVY"/>
</dbReference>
<dbReference type="Gene3D" id="3.40.850.10">
    <property type="entry name" value="Kinesin motor domain"/>
    <property type="match status" value="1"/>
</dbReference>
<evidence type="ECO:0000256" key="5">
    <source>
        <dbReference type="ARBA" id="ARBA00023175"/>
    </source>
</evidence>
<dbReference type="InterPro" id="IPR027417">
    <property type="entry name" value="P-loop_NTPase"/>
</dbReference>
<dbReference type="GO" id="GO:0005524">
    <property type="term" value="F:ATP binding"/>
    <property type="evidence" value="ECO:0007669"/>
    <property type="project" value="UniProtKB-UniRule"/>
</dbReference>
<dbReference type="GO" id="GO:0005876">
    <property type="term" value="C:spindle microtubule"/>
    <property type="evidence" value="ECO:0007669"/>
    <property type="project" value="TreeGrafter"/>
</dbReference>
<evidence type="ECO:0000259" key="10">
    <source>
        <dbReference type="PROSITE" id="PS50067"/>
    </source>
</evidence>
<feature type="compositionally biased region" description="Low complexity" evidence="9">
    <location>
        <begin position="1059"/>
        <end position="1082"/>
    </location>
</feature>
<dbReference type="OMA" id="VNDECEA"/>
<keyword evidence="7" id="KW-0547">Nucleotide-binding</keyword>
<dbReference type="InterPro" id="IPR036961">
    <property type="entry name" value="Kinesin_motor_dom_sf"/>
</dbReference>
<dbReference type="eggNOG" id="KOG0247">
    <property type="taxonomic scope" value="Eukaryota"/>
</dbReference>
<evidence type="ECO:0000256" key="2">
    <source>
        <dbReference type="ARBA" id="ARBA00022490"/>
    </source>
</evidence>
<reference evidence="11 12" key="1">
    <citation type="submission" date="2010-05" db="EMBL/GenBank/DDBJ databases">
        <title>The Genome Sequence of Thecamonas trahens ATCC 50062.</title>
        <authorList>
            <consortium name="The Broad Institute Genome Sequencing Platform"/>
            <person name="Russ C."/>
            <person name="Cuomo C."/>
            <person name="Shea T."/>
            <person name="Young S.K."/>
            <person name="Zeng Q."/>
            <person name="Koehrsen M."/>
            <person name="Haas B."/>
            <person name="Borodovsky M."/>
            <person name="Guigo R."/>
            <person name="Alvarado L."/>
            <person name="Berlin A."/>
            <person name="Bochicchio J."/>
            <person name="Borenstein D."/>
            <person name="Chapman S."/>
            <person name="Chen Z."/>
            <person name="Freedman E."/>
            <person name="Gellesch M."/>
            <person name="Goldberg J."/>
            <person name="Griggs A."/>
            <person name="Gujja S."/>
            <person name="Heilman E."/>
            <person name="Heiman D."/>
            <person name="Hepburn T."/>
            <person name="Howarth C."/>
            <person name="Jen D."/>
            <person name="Larson L."/>
            <person name="Mehta T."/>
            <person name="Park D."/>
            <person name="Pearson M."/>
            <person name="Roberts A."/>
            <person name="Saif S."/>
            <person name="Shenoy N."/>
            <person name="Sisk P."/>
            <person name="Stolte C."/>
            <person name="Sykes S."/>
            <person name="Thomson T."/>
            <person name="Walk T."/>
            <person name="White J."/>
            <person name="Yandava C."/>
            <person name="Burger G."/>
            <person name="Gray M.W."/>
            <person name="Holland P.W.H."/>
            <person name="King N."/>
            <person name="Lang F.B.F."/>
            <person name="Roger A.J."/>
            <person name="Ruiz-Trillo I."/>
            <person name="Lander E."/>
            <person name="Nusbaum C."/>
        </authorList>
    </citation>
    <scope>NUCLEOTIDE SEQUENCE [LARGE SCALE GENOMIC DNA]</scope>
    <source>
        <strain evidence="11 12">ATCC 50062</strain>
    </source>
</reference>
<feature type="compositionally biased region" description="Basic residues" evidence="9">
    <location>
        <begin position="1113"/>
        <end position="1126"/>
    </location>
</feature>
<dbReference type="GO" id="GO:0008574">
    <property type="term" value="F:plus-end-directed microtubule motor activity"/>
    <property type="evidence" value="ECO:0007669"/>
    <property type="project" value="TreeGrafter"/>
</dbReference>
<keyword evidence="4 8" id="KW-0175">Coiled coil</keyword>
<dbReference type="SMART" id="SM00129">
    <property type="entry name" value="KISc"/>
    <property type="match status" value="1"/>
</dbReference>
<dbReference type="GO" id="GO:0007018">
    <property type="term" value="P:microtubule-based movement"/>
    <property type="evidence" value="ECO:0007669"/>
    <property type="project" value="InterPro"/>
</dbReference>
<evidence type="ECO:0000256" key="4">
    <source>
        <dbReference type="ARBA" id="ARBA00023054"/>
    </source>
</evidence>
<dbReference type="Proteomes" id="UP000054408">
    <property type="component" value="Unassembled WGS sequence"/>
</dbReference>
<evidence type="ECO:0000256" key="6">
    <source>
        <dbReference type="ARBA" id="ARBA00023212"/>
    </source>
</evidence>
<feature type="binding site" evidence="7">
    <location>
        <begin position="160"/>
        <end position="167"/>
    </location>
    <ligand>
        <name>ATP</name>
        <dbReference type="ChEBI" id="CHEBI:30616"/>
    </ligand>
</feature>
<dbReference type="GeneID" id="25560227"/>
<organism evidence="11 12">
    <name type="scientific">Thecamonas trahens ATCC 50062</name>
    <dbReference type="NCBI Taxonomy" id="461836"/>
    <lineage>
        <taxon>Eukaryota</taxon>
        <taxon>Apusozoa</taxon>
        <taxon>Apusomonadida</taxon>
        <taxon>Apusomonadidae</taxon>
        <taxon>Thecamonas</taxon>
    </lineage>
</organism>
<comment type="similarity">
    <text evidence="7">Belongs to the TRAFAC class myosin-kinesin ATPase superfamily. Kinesin family.</text>
</comment>
<comment type="subcellular location">
    <subcellularLocation>
        <location evidence="1">Cytoplasm</location>
        <location evidence="1">Cytoskeleton</location>
        <location evidence="1">Spindle</location>
    </subcellularLocation>
</comment>
<feature type="domain" description="Kinesin motor" evidence="10">
    <location>
        <begin position="68"/>
        <end position="459"/>
    </location>
</feature>
<dbReference type="RefSeq" id="XP_013762697.1">
    <property type="nucleotide sequence ID" value="XM_013907243.1"/>
</dbReference>
<dbReference type="OrthoDB" id="2271782at2759"/>
<evidence type="ECO:0000313" key="11">
    <source>
        <dbReference type="EMBL" id="KNC48641.1"/>
    </source>
</evidence>
<evidence type="ECO:0000256" key="9">
    <source>
        <dbReference type="SAM" id="MobiDB-lite"/>
    </source>
</evidence>
<dbReference type="GO" id="GO:0005634">
    <property type="term" value="C:nucleus"/>
    <property type="evidence" value="ECO:0007669"/>
    <property type="project" value="TreeGrafter"/>
</dbReference>